<dbReference type="EMBL" id="KQ998108">
    <property type="protein sequence ID" value="KZV43509.1"/>
    <property type="molecule type" value="Genomic_DNA"/>
</dbReference>
<accession>A0A2Z7CAD6</accession>
<feature type="region of interest" description="Disordered" evidence="1">
    <location>
        <begin position="16"/>
        <end position="63"/>
    </location>
</feature>
<reference evidence="2 3" key="1">
    <citation type="journal article" date="2015" name="Proc. Natl. Acad. Sci. U.S.A.">
        <title>The resurrection genome of Boea hygrometrica: A blueprint for survival of dehydration.</title>
        <authorList>
            <person name="Xiao L."/>
            <person name="Yang G."/>
            <person name="Zhang L."/>
            <person name="Yang X."/>
            <person name="Zhao S."/>
            <person name="Ji Z."/>
            <person name="Zhou Q."/>
            <person name="Hu M."/>
            <person name="Wang Y."/>
            <person name="Chen M."/>
            <person name="Xu Y."/>
            <person name="Jin H."/>
            <person name="Xiao X."/>
            <person name="Hu G."/>
            <person name="Bao F."/>
            <person name="Hu Y."/>
            <person name="Wan P."/>
            <person name="Li L."/>
            <person name="Deng X."/>
            <person name="Kuang T."/>
            <person name="Xiang C."/>
            <person name="Zhu J.K."/>
            <person name="Oliver M.J."/>
            <person name="He Y."/>
        </authorList>
    </citation>
    <scope>NUCLEOTIDE SEQUENCE [LARGE SCALE GENOMIC DNA]</scope>
    <source>
        <strain evidence="3">cv. XS01</strain>
    </source>
</reference>
<evidence type="ECO:0000313" key="3">
    <source>
        <dbReference type="Proteomes" id="UP000250235"/>
    </source>
</evidence>
<proteinExistence type="predicted"/>
<dbReference type="Proteomes" id="UP000250235">
    <property type="component" value="Unassembled WGS sequence"/>
</dbReference>
<sequence>MTTQIKPLYHTQPISRWKSSVRDHRGPSAHHSSVETLESGSRHSDDSVGLFGHDSTVGQSQRGTQSDMLTLKLPRAAQFVPFLFNLPNRFLLAQNHAAGHFLEAEICCNIANILAQFLIKITLSLLPEANSNSTLLRRLSLLKTELKPQELLTQKLTLAEERTHRPSSKASKSSSFTFPLPAKFNYSNG</sequence>
<gene>
    <name evidence="2" type="ORF">F511_19053</name>
</gene>
<organism evidence="2 3">
    <name type="scientific">Dorcoceras hygrometricum</name>
    <dbReference type="NCBI Taxonomy" id="472368"/>
    <lineage>
        <taxon>Eukaryota</taxon>
        <taxon>Viridiplantae</taxon>
        <taxon>Streptophyta</taxon>
        <taxon>Embryophyta</taxon>
        <taxon>Tracheophyta</taxon>
        <taxon>Spermatophyta</taxon>
        <taxon>Magnoliopsida</taxon>
        <taxon>eudicotyledons</taxon>
        <taxon>Gunneridae</taxon>
        <taxon>Pentapetalae</taxon>
        <taxon>asterids</taxon>
        <taxon>lamiids</taxon>
        <taxon>Lamiales</taxon>
        <taxon>Gesneriaceae</taxon>
        <taxon>Didymocarpoideae</taxon>
        <taxon>Trichosporeae</taxon>
        <taxon>Loxocarpinae</taxon>
        <taxon>Dorcoceras</taxon>
    </lineage>
</organism>
<evidence type="ECO:0000313" key="2">
    <source>
        <dbReference type="EMBL" id="KZV43509.1"/>
    </source>
</evidence>
<dbReference type="AlphaFoldDB" id="A0A2Z7CAD6"/>
<keyword evidence="3" id="KW-1185">Reference proteome</keyword>
<feature type="compositionally biased region" description="Polar residues" evidence="1">
    <location>
        <begin position="30"/>
        <end position="39"/>
    </location>
</feature>
<evidence type="ECO:0000256" key="1">
    <source>
        <dbReference type="SAM" id="MobiDB-lite"/>
    </source>
</evidence>
<name>A0A2Z7CAD6_9LAMI</name>
<protein>
    <submittedName>
        <fullName evidence="2">Uncharacterized protein</fullName>
    </submittedName>
</protein>